<dbReference type="InterPro" id="IPR006597">
    <property type="entry name" value="Sel1-like"/>
</dbReference>
<keyword evidence="5" id="KW-1185">Reference proteome</keyword>
<accession>A0A397TXY0</accession>
<dbReference type="SUPFAM" id="SSF81901">
    <property type="entry name" value="HCP-like"/>
    <property type="match status" value="3"/>
</dbReference>
<dbReference type="InterPro" id="IPR011990">
    <property type="entry name" value="TPR-like_helical_dom_sf"/>
</dbReference>
<evidence type="ECO:0000259" key="3">
    <source>
        <dbReference type="PROSITE" id="PS50011"/>
    </source>
</evidence>
<gene>
    <name evidence="4" type="ORF">C2G38_2226618</name>
</gene>
<dbReference type="SUPFAM" id="SSF56112">
    <property type="entry name" value="Protein kinase-like (PK-like)"/>
    <property type="match status" value="1"/>
</dbReference>
<reference evidence="4 5" key="1">
    <citation type="submission" date="2018-06" db="EMBL/GenBank/DDBJ databases">
        <title>Comparative genomics reveals the genomic features of Rhizophagus irregularis, R. cerebriforme, R. diaphanum and Gigaspora rosea, and their symbiotic lifestyle signature.</title>
        <authorList>
            <person name="Morin E."/>
            <person name="San Clemente H."/>
            <person name="Chen E.C.H."/>
            <person name="De La Providencia I."/>
            <person name="Hainaut M."/>
            <person name="Kuo A."/>
            <person name="Kohler A."/>
            <person name="Murat C."/>
            <person name="Tang N."/>
            <person name="Roy S."/>
            <person name="Loubradou J."/>
            <person name="Henrissat B."/>
            <person name="Grigoriev I.V."/>
            <person name="Corradi N."/>
            <person name="Roux C."/>
            <person name="Martin F.M."/>
        </authorList>
    </citation>
    <scope>NUCLEOTIDE SEQUENCE [LARGE SCALE GENOMIC DNA]</scope>
    <source>
        <strain evidence="4 5">DAOM 194757</strain>
    </source>
</reference>
<evidence type="ECO:0000256" key="1">
    <source>
        <dbReference type="ARBA" id="ARBA00038101"/>
    </source>
</evidence>
<organism evidence="4 5">
    <name type="scientific">Gigaspora rosea</name>
    <dbReference type="NCBI Taxonomy" id="44941"/>
    <lineage>
        <taxon>Eukaryota</taxon>
        <taxon>Fungi</taxon>
        <taxon>Fungi incertae sedis</taxon>
        <taxon>Mucoromycota</taxon>
        <taxon>Glomeromycotina</taxon>
        <taxon>Glomeromycetes</taxon>
        <taxon>Diversisporales</taxon>
        <taxon>Gigasporaceae</taxon>
        <taxon>Gigaspora</taxon>
    </lineage>
</organism>
<dbReference type="EMBL" id="QKWP01002562">
    <property type="protein sequence ID" value="RIB02875.1"/>
    <property type="molecule type" value="Genomic_DNA"/>
</dbReference>
<dbReference type="Pfam" id="PF07714">
    <property type="entry name" value="PK_Tyr_Ser-Thr"/>
    <property type="match status" value="1"/>
</dbReference>
<dbReference type="PROSITE" id="PS00107">
    <property type="entry name" value="PROTEIN_KINASE_ATP"/>
    <property type="match status" value="1"/>
</dbReference>
<dbReference type="InterPro" id="IPR017441">
    <property type="entry name" value="Protein_kinase_ATP_BS"/>
</dbReference>
<dbReference type="InterPro" id="IPR050767">
    <property type="entry name" value="Sel1_AlgK"/>
</dbReference>
<dbReference type="Gene3D" id="1.10.510.10">
    <property type="entry name" value="Transferase(Phosphotransferase) domain 1"/>
    <property type="match status" value="2"/>
</dbReference>
<evidence type="ECO:0000313" key="5">
    <source>
        <dbReference type="Proteomes" id="UP000266673"/>
    </source>
</evidence>
<dbReference type="InterPro" id="IPR001245">
    <property type="entry name" value="Ser-Thr/Tyr_kinase_cat_dom"/>
</dbReference>
<evidence type="ECO:0000256" key="2">
    <source>
        <dbReference type="PROSITE-ProRule" id="PRU10141"/>
    </source>
</evidence>
<feature type="domain" description="Protein kinase" evidence="3">
    <location>
        <begin position="345"/>
        <end position="593"/>
    </location>
</feature>
<dbReference type="InterPro" id="IPR000719">
    <property type="entry name" value="Prot_kinase_dom"/>
</dbReference>
<feature type="binding site" evidence="2">
    <location>
        <position position="380"/>
    </location>
    <ligand>
        <name>ATP</name>
        <dbReference type="ChEBI" id="CHEBI:30616"/>
    </ligand>
</feature>
<dbReference type="GO" id="GO:0005524">
    <property type="term" value="F:ATP binding"/>
    <property type="evidence" value="ECO:0007669"/>
    <property type="project" value="UniProtKB-UniRule"/>
</dbReference>
<evidence type="ECO:0000313" key="4">
    <source>
        <dbReference type="EMBL" id="RIB02875.1"/>
    </source>
</evidence>
<keyword evidence="2" id="KW-0067">ATP-binding</keyword>
<name>A0A397TXY0_9GLOM</name>
<dbReference type="Gene3D" id="1.25.40.10">
    <property type="entry name" value="Tetratricopeptide repeat domain"/>
    <property type="match status" value="3"/>
</dbReference>
<dbReference type="Proteomes" id="UP000266673">
    <property type="component" value="Unassembled WGS sequence"/>
</dbReference>
<dbReference type="SMART" id="SM00671">
    <property type="entry name" value="SEL1"/>
    <property type="match status" value="8"/>
</dbReference>
<comment type="similarity">
    <text evidence="1">Belongs to the sel-1 family.</text>
</comment>
<dbReference type="AlphaFoldDB" id="A0A397TXY0"/>
<sequence>MERESPSTLNRIGYNYLLGNGVEKDEHKAFIYYQKSAEMGNADGANNVGYCYDEGIGIEKDEHKAFIYYQKSAEMSNVSGIFNVGCCYEKGIGVEKDENKAFTYIQKSAEMGDSDAMNKLGYFYEKGIGVEKDEYKAFIYYQKSADMGSIDGTNNVGYCYANGIGVEKNEHKAFMFYQRSAEMGNASGIFALGDCYKDGIGIEKDEHKAFIYIQKSTEMGHDKGLNKLGIHLLSEMGHTSGIYNVGNCYLYGIGIEKDEHKAFIYFQKSAEMGNNDAMSQLGYCYRNGIGTKIDIQKANYWFQMERNNSHDMIKSTHENLVIDNVVKKILENNRYQLTWIPYNEFKNIKEIGQGYFATVYSAEWIKKTKNYSMTVIFALKKIHDQNYLDELKAYCEIGYENPSFLKCYGISRDGMGKYILVLKYAKMGSLNKNLSSIAKMRWRDKLKLLYCITSDLVAIHSQGLEHRDLHSAPEVLMNYKKFTPAADIFSLGVIMTEISTGKQAFEGLGFVPGTPDCYIRLVKRCMDSNPNKRPTAKYVNFQVGLWNEEMLSSDDNNETKRQFLEIENTLLVIDINKNLSPMSKSIDYLDISE</sequence>
<comment type="caution">
    <text evidence="4">The sequence shown here is derived from an EMBL/GenBank/DDBJ whole genome shotgun (WGS) entry which is preliminary data.</text>
</comment>
<dbReference type="STRING" id="44941.A0A397TXY0"/>
<dbReference type="PROSITE" id="PS50011">
    <property type="entry name" value="PROTEIN_KINASE_DOM"/>
    <property type="match status" value="1"/>
</dbReference>
<keyword evidence="2" id="KW-0547">Nucleotide-binding</keyword>
<dbReference type="PANTHER" id="PTHR11102:SF160">
    <property type="entry name" value="ERAD-ASSOCIATED E3 UBIQUITIN-PROTEIN LIGASE COMPONENT HRD3"/>
    <property type="match status" value="1"/>
</dbReference>
<dbReference type="PANTHER" id="PTHR11102">
    <property type="entry name" value="SEL-1-LIKE PROTEIN"/>
    <property type="match status" value="1"/>
</dbReference>
<dbReference type="Pfam" id="PF08238">
    <property type="entry name" value="Sel1"/>
    <property type="match status" value="8"/>
</dbReference>
<dbReference type="InterPro" id="IPR011009">
    <property type="entry name" value="Kinase-like_dom_sf"/>
</dbReference>
<protein>
    <recommendedName>
        <fullName evidence="3">Protein kinase domain-containing protein</fullName>
    </recommendedName>
</protein>
<dbReference type="GO" id="GO:0004672">
    <property type="term" value="F:protein kinase activity"/>
    <property type="evidence" value="ECO:0007669"/>
    <property type="project" value="InterPro"/>
</dbReference>
<proteinExistence type="inferred from homology"/>
<dbReference type="OrthoDB" id="272077at2759"/>